<protein>
    <submittedName>
        <fullName evidence="2">2099_t:CDS:1</fullName>
    </submittedName>
</protein>
<gene>
    <name evidence="2" type="ORF">DERYTH_LOCUS24579</name>
</gene>
<dbReference type="AlphaFoldDB" id="A0A9N9PCA2"/>
<dbReference type="Proteomes" id="UP000789405">
    <property type="component" value="Unassembled WGS sequence"/>
</dbReference>
<feature type="non-terminal residue" evidence="2">
    <location>
        <position position="1"/>
    </location>
</feature>
<keyword evidence="3" id="KW-1185">Reference proteome</keyword>
<proteinExistence type="predicted"/>
<organism evidence="2 3">
    <name type="scientific">Dentiscutata erythropus</name>
    <dbReference type="NCBI Taxonomy" id="1348616"/>
    <lineage>
        <taxon>Eukaryota</taxon>
        <taxon>Fungi</taxon>
        <taxon>Fungi incertae sedis</taxon>
        <taxon>Mucoromycota</taxon>
        <taxon>Glomeromycotina</taxon>
        <taxon>Glomeromycetes</taxon>
        <taxon>Diversisporales</taxon>
        <taxon>Gigasporaceae</taxon>
        <taxon>Dentiscutata</taxon>
    </lineage>
</organism>
<accession>A0A9N9PCA2</accession>
<feature type="region of interest" description="Disordered" evidence="1">
    <location>
        <begin position="1"/>
        <end position="59"/>
    </location>
</feature>
<reference evidence="2" key="1">
    <citation type="submission" date="2021-06" db="EMBL/GenBank/DDBJ databases">
        <authorList>
            <person name="Kallberg Y."/>
            <person name="Tangrot J."/>
            <person name="Rosling A."/>
        </authorList>
    </citation>
    <scope>NUCLEOTIDE SEQUENCE</scope>
    <source>
        <strain evidence="2">MA453B</strain>
    </source>
</reference>
<dbReference type="EMBL" id="CAJVPY010041924">
    <property type="protein sequence ID" value="CAG8806981.1"/>
    <property type="molecule type" value="Genomic_DNA"/>
</dbReference>
<sequence>MSYLLRRTESGRYAPNQEEHYPSTRREDSFSELLSVPDSPPPPYSGIVGTSDSFTTAPEEAKEAITNCVAQEFEQYNHEIASLKKTNKKLLNTVSLLKN</sequence>
<evidence type="ECO:0000313" key="3">
    <source>
        <dbReference type="Proteomes" id="UP000789405"/>
    </source>
</evidence>
<feature type="compositionally biased region" description="Basic and acidic residues" evidence="1">
    <location>
        <begin position="1"/>
        <end position="10"/>
    </location>
</feature>
<evidence type="ECO:0000256" key="1">
    <source>
        <dbReference type="SAM" id="MobiDB-lite"/>
    </source>
</evidence>
<feature type="compositionally biased region" description="Basic and acidic residues" evidence="1">
    <location>
        <begin position="17"/>
        <end position="29"/>
    </location>
</feature>
<evidence type="ECO:0000313" key="2">
    <source>
        <dbReference type="EMBL" id="CAG8806981.1"/>
    </source>
</evidence>
<comment type="caution">
    <text evidence="2">The sequence shown here is derived from an EMBL/GenBank/DDBJ whole genome shotgun (WGS) entry which is preliminary data.</text>
</comment>
<name>A0A9N9PCA2_9GLOM</name>